<organism evidence="2 3">
    <name type="scientific">Aromia moschata</name>
    <dbReference type="NCBI Taxonomy" id="1265417"/>
    <lineage>
        <taxon>Eukaryota</taxon>
        <taxon>Metazoa</taxon>
        <taxon>Ecdysozoa</taxon>
        <taxon>Arthropoda</taxon>
        <taxon>Hexapoda</taxon>
        <taxon>Insecta</taxon>
        <taxon>Pterygota</taxon>
        <taxon>Neoptera</taxon>
        <taxon>Endopterygota</taxon>
        <taxon>Coleoptera</taxon>
        <taxon>Polyphaga</taxon>
        <taxon>Cucujiformia</taxon>
        <taxon>Chrysomeloidea</taxon>
        <taxon>Cerambycidae</taxon>
        <taxon>Cerambycinae</taxon>
        <taxon>Callichromatini</taxon>
        <taxon>Aromia</taxon>
    </lineage>
</organism>
<proteinExistence type="predicted"/>
<keyword evidence="3" id="KW-1185">Reference proteome</keyword>
<gene>
    <name evidence="2" type="ORF">NQ318_011682</name>
</gene>
<evidence type="ECO:0000313" key="3">
    <source>
        <dbReference type="Proteomes" id="UP001162162"/>
    </source>
</evidence>
<protein>
    <submittedName>
        <fullName evidence="2">Uncharacterized protein</fullName>
    </submittedName>
</protein>
<feature type="region of interest" description="Disordered" evidence="1">
    <location>
        <begin position="1"/>
        <end position="23"/>
    </location>
</feature>
<evidence type="ECO:0000256" key="1">
    <source>
        <dbReference type="SAM" id="MobiDB-lite"/>
    </source>
</evidence>
<dbReference type="Proteomes" id="UP001162162">
    <property type="component" value="Unassembled WGS sequence"/>
</dbReference>
<accession>A0AAV8XKF2</accession>
<reference evidence="2" key="1">
    <citation type="journal article" date="2023" name="Insect Mol. Biol.">
        <title>Genome sequencing provides insights into the evolution of gene families encoding plant cell wall-degrading enzymes in longhorned beetles.</title>
        <authorList>
            <person name="Shin N.R."/>
            <person name="Okamura Y."/>
            <person name="Kirsch R."/>
            <person name="Pauchet Y."/>
        </authorList>
    </citation>
    <scope>NUCLEOTIDE SEQUENCE</scope>
    <source>
        <strain evidence="2">AMC_N1</strain>
    </source>
</reference>
<evidence type="ECO:0000313" key="2">
    <source>
        <dbReference type="EMBL" id="KAJ8938921.1"/>
    </source>
</evidence>
<dbReference type="EMBL" id="JAPWTK010000520">
    <property type="protein sequence ID" value="KAJ8938921.1"/>
    <property type="molecule type" value="Genomic_DNA"/>
</dbReference>
<comment type="caution">
    <text evidence="2">The sequence shown here is derived from an EMBL/GenBank/DDBJ whole genome shotgun (WGS) entry which is preliminary data.</text>
</comment>
<sequence length="23" mass="2474">MGGNQSAWTQERCVGKGRHKATA</sequence>
<dbReference type="AlphaFoldDB" id="A0AAV8XKF2"/>
<name>A0AAV8XKF2_9CUCU</name>